<feature type="transmembrane region" description="Helical" evidence="1">
    <location>
        <begin position="187"/>
        <end position="208"/>
    </location>
</feature>
<feature type="transmembrane region" description="Helical" evidence="1">
    <location>
        <begin position="160"/>
        <end position="181"/>
    </location>
</feature>
<keyword evidence="1" id="KW-1133">Transmembrane helix</keyword>
<evidence type="ECO:0000313" key="3">
    <source>
        <dbReference type="EMBL" id="MBX0325857.1"/>
    </source>
</evidence>
<keyword evidence="1" id="KW-0472">Membrane</keyword>
<organism evidence="3 4">
    <name type="scientific">Haloarcula rubra</name>
    <dbReference type="NCBI Taxonomy" id="2487747"/>
    <lineage>
        <taxon>Archaea</taxon>
        <taxon>Methanobacteriati</taxon>
        <taxon>Methanobacteriota</taxon>
        <taxon>Stenosarchaea group</taxon>
        <taxon>Halobacteria</taxon>
        <taxon>Halobacteriales</taxon>
        <taxon>Haloarculaceae</taxon>
        <taxon>Haloarcula</taxon>
    </lineage>
</organism>
<dbReference type="Proteomes" id="UP001430377">
    <property type="component" value="Unassembled WGS sequence"/>
</dbReference>
<comment type="caution">
    <text evidence="3">The sequence shown here is derived from an EMBL/GenBank/DDBJ whole genome shotgun (WGS) entry which is preliminary data.</text>
</comment>
<accession>A0AAW4Q029</accession>
<dbReference type="GO" id="GO:0004175">
    <property type="term" value="F:endopeptidase activity"/>
    <property type="evidence" value="ECO:0007669"/>
    <property type="project" value="UniProtKB-ARBA"/>
</dbReference>
<keyword evidence="1" id="KW-0812">Transmembrane</keyword>
<dbReference type="EMBL" id="RKLR01000020">
    <property type="protein sequence ID" value="MBX0325857.1"/>
    <property type="molecule type" value="Genomic_DNA"/>
</dbReference>
<dbReference type="Pfam" id="PF02517">
    <property type="entry name" value="Rce1-like"/>
    <property type="match status" value="1"/>
</dbReference>
<proteinExistence type="predicted"/>
<dbReference type="InterPro" id="IPR003675">
    <property type="entry name" value="Rce1/LyrA-like_dom"/>
</dbReference>
<sequence length="278" mass="29598">MRRATADLPTLKGGAWMPLGIYLTVIAVLSALLIVFPGDSPPPILGMAWGVFLVVLVVGAFSIEGITPRSLFPSVRTLFPVILVLGAFWGLYNLVAFSLALGGVAGFEATWSRVAAHPVLYLGALLSSLLFTAIPEELVFRSYLQQKCIAIAGGKTRRAIAAGIVVAAVLFAGFHLPRWFLASGHGLSPALGGRLFGLTLMGLTYGIVYAISRNLWLVALIHATMNYPPVLVTMSVPPELHLVVGVIETAAIVSVVSLFVRATEPDGINAWRQREPAS</sequence>
<feature type="transmembrane region" description="Helical" evidence="1">
    <location>
        <begin position="20"/>
        <end position="38"/>
    </location>
</feature>
<reference evidence="3 4" key="1">
    <citation type="submission" date="2021-06" db="EMBL/GenBank/DDBJ databases">
        <title>Halomicroarcula sp. a new haloarchaeum isolated from saline soil.</title>
        <authorList>
            <person name="Duran-Viseras A."/>
            <person name="Sanchez-Porro C."/>
            <person name="Ventosa A."/>
        </authorList>
    </citation>
    <scope>NUCLEOTIDE SEQUENCE [LARGE SCALE GENOMIC DNA]</scope>
    <source>
        <strain evidence="3 4">F13</strain>
    </source>
</reference>
<feature type="transmembrane region" description="Helical" evidence="1">
    <location>
        <begin position="44"/>
        <end position="66"/>
    </location>
</feature>
<dbReference type="GO" id="GO:0080120">
    <property type="term" value="P:CAAX-box protein maturation"/>
    <property type="evidence" value="ECO:0007669"/>
    <property type="project" value="UniProtKB-ARBA"/>
</dbReference>
<feature type="transmembrane region" description="Helical" evidence="1">
    <location>
        <begin position="119"/>
        <end position="140"/>
    </location>
</feature>
<feature type="domain" description="CAAX prenyl protease 2/Lysostaphin resistance protein A-like" evidence="2">
    <location>
        <begin position="121"/>
        <end position="227"/>
    </location>
</feature>
<protein>
    <submittedName>
        <fullName evidence="3">CPBP family intramembrane metalloprotease</fullName>
    </submittedName>
</protein>
<evidence type="ECO:0000313" key="4">
    <source>
        <dbReference type="Proteomes" id="UP001430377"/>
    </source>
</evidence>
<name>A0AAW4Q029_9EURY</name>
<keyword evidence="3" id="KW-0482">Metalloprotease</keyword>
<feature type="transmembrane region" description="Helical" evidence="1">
    <location>
        <begin position="78"/>
        <end position="107"/>
    </location>
</feature>
<dbReference type="AlphaFoldDB" id="A0AAW4Q029"/>
<gene>
    <name evidence="3" type="ORF">EGH21_22835</name>
</gene>
<evidence type="ECO:0000259" key="2">
    <source>
        <dbReference type="Pfam" id="PF02517"/>
    </source>
</evidence>
<keyword evidence="3" id="KW-0378">Hydrolase</keyword>
<keyword evidence="3" id="KW-0645">Protease</keyword>
<dbReference type="RefSeq" id="WP_220620709.1">
    <property type="nucleotide sequence ID" value="NZ_RKLR01000020.1"/>
</dbReference>
<evidence type="ECO:0000256" key="1">
    <source>
        <dbReference type="SAM" id="Phobius"/>
    </source>
</evidence>
<keyword evidence="4" id="KW-1185">Reference proteome</keyword>
<dbReference type="GO" id="GO:0008237">
    <property type="term" value="F:metallopeptidase activity"/>
    <property type="evidence" value="ECO:0007669"/>
    <property type="project" value="UniProtKB-KW"/>
</dbReference>